<feature type="signal peptide" evidence="1">
    <location>
        <begin position="1"/>
        <end position="15"/>
    </location>
</feature>
<proteinExistence type="predicted"/>
<name>A0AAN7BG33_9PEZI</name>
<dbReference type="EMBL" id="MU865443">
    <property type="protein sequence ID" value="KAK4223043.1"/>
    <property type="molecule type" value="Genomic_DNA"/>
</dbReference>
<evidence type="ECO:0000313" key="2">
    <source>
        <dbReference type="EMBL" id="KAK4223043.1"/>
    </source>
</evidence>
<dbReference type="AlphaFoldDB" id="A0AAN7BG33"/>
<reference evidence="2" key="2">
    <citation type="submission" date="2023-05" db="EMBL/GenBank/DDBJ databases">
        <authorList>
            <consortium name="Lawrence Berkeley National Laboratory"/>
            <person name="Steindorff A."/>
            <person name="Hensen N."/>
            <person name="Bonometti L."/>
            <person name="Westerberg I."/>
            <person name="Brannstrom I.O."/>
            <person name="Guillou S."/>
            <person name="Cros-Aarteil S."/>
            <person name="Calhoun S."/>
            <person name="Haridas S."/>
            <person name="Kuo A."/>
            <person name="Mondo S."/>
            <person name="Pangilinan J."/>
            <person name="Riley R."/>
            <person name="Labutti K."/>
            <person name="Andreopoulos B."/>
            <person name="Lipzen A."/>
            <person name="Chen C."/>
            <person name="Yanf M."/>
            <person name="Daum C."/>
            <person name="Ng V."/>
            <person name="Clum A."/>
            <person name="Ohm R."/>
            <person name="Martin F."/>
            <person name="Silar P."/>
            <person name="Natvig D."/>
            <person name="Lalanne C."/>
            <person name="Gautier V."/>
            <person name="Ament-Velasquez S.L."/>
            <person name="Kruys A."/>
            <person name="Hutchinson M.I."/>
            <person name="Powell A.J."/>
            <person name="Barry K."/>
            <person name="Miller A.N."/>
            <person name="Grigoriev I.V."/>
            <person name="Debuchy R."/>
            <person name="Gladieux P."/>
            <person name="Thoren M.H."/>
            <person name="Johannesson H."/>
        </authorList>
    </citation>
    <scope>NUCLEOTIDE SEQUENCE</scope>
    <source>
        <strain evidence="2">CBS 990.96</strain>
    </source>
</reference>
<gene>
    <name evidence="2" type="ORF">QBC38DRAFT_488578</name>
</gene>
<organism evidence="2 3">
    <name type="scientific">Podospora fimiseda</name>
    <dbReference type="NCBI Taxonomy" id="252190"/>
    <lineage>
        <taxon>Eukaryota</taxon>
        <taxon>Fungi</taxon>
        <taxon>Dikarya</taxon>
        <taxon>Ascomycota</taxon>
        <taxon>Pezizomycotina</taxon>
        <taxon>Sordariomycetes</taxon>
        <taxon>Sordariomycetidae</taxon>
        <taxon>Sordariales</taxon>
        <taxon>Podosporaceae</taxon>
        <taxon>Podospora</taxon>
    </lineage>
</organism>
<keyword evidence="1" id="KW-0732">Signal</keyword>
<reference evidence="2" key="1">
    <citation type="journal article" date="2023" name="Mol. Phylogenet. Evol.">
        <title>Genome-scale phylogeny and comparative genomics of the fungal order Sordariales.</title>
        <authorList>
            <person name="Hensen N."/>
            <person name="Bonometti L."/>
            <person name="Westerberg I."/>
            <person name="Brannstrom I.O."/>
            <person name="Guillou S."/>
            <person name="Cros-Aarteil S."/>
            <person name="Calhoun S."/>
            <person name="Haridas S."/>
            <person name="Kuo A."/>
            <person name="Mondo S."/>
            <person name="Pangilinan J."/>
            <person name="Riley R."/>
            <person name="LaButti K."/>
            <person name="Andreopoulos B."/>
            <person name="Lipzen A."/>
            <person name="Chen C."/>
            <person name="Yan M."/>
            <person name="Daum C."/>
            <person name="Ng V."/>
            <person name="Clum A."/>
            <person name="Steindorff A."/>
            <person name="Ohm R.A."/>
            <person name="Martin F."/>
            <person name="Silar P."/>
            <person name="Natvig D.O."/>
            <person name="Lalanne C."/>
            <person name="Gautier V."/>
            <person name="Ament-Velasquez S.L."/>
            <person name="Kruys A."/>
            <person name="Hutchinson M.I."/>
            <person name="Powell A.J."/>
            <person name="Barry K."/>
            <person name="Miller A.N."/>
            <person name="Grigoriev I.V."/>
            <person name="Debuchy R."/>
            <person name="Gladieux P."/>
            <person name="Hiltunen Thoren M."/>
            <person name="Johannesson H."/>
        </authorList>
    </citation>
    <scope>NUCLEOTIDE SEQUENCE</scope>
    <source>
        <strain evidence="2">CBS 990.96</strain>
    </source>
</reference>
<evidence type="ECO:0000313" key="3">
    <source>
        <dbReference type="Proteomes" id="UP001301958"/>
    </source>
</evidence>
<comment type="caution">
    <text evidence="2">The sequence shown here is derived from an EMBL/GenBank/DDBJ whole genome shotgun (WGS) entry which is preliminary data.</text>
</comment>
<feature type="chain" id="PRO_5043013332" evidence="1">
    <location>
        <begin position="16"/>
        <end position="125"/>
    </location>
</feature>
<evidence type="ECO:0000256" key="1">
    <source>
        <dbReference type="SAM" id="SignalP"/>
    </source>
</evidence>
<protein>
    <submittedName>
        <fullName evidence="2">Uncharacterized protein</fullName>
    </submittedName>
</protein>
<sequence length="125" mass="13595">MVALFPLFVLISVTAVSDVPASATVQEDNGQVTVNPDPTANDTVPPDLPITVTIFSDVPGPSKCRSNVVLRLDIPHPSVNEDGKIQEGERKCWNTLQQVGCGNLLQVRKQGARRGYLLNQIVKYI</sequence>
<keyword evidence="3" id="KW-1185">Reference proteome</keyword>
<accession>A0AAN7BG33</accession>
<dbReference type="Proteomes" id="UP001301958">
    <property type="component" value="Unassembled WGS sequence"/>
</dbReference>